<protein>
    <recommendedName>
        <fullName evidence="3">DUF4121 family protein</fullName>
    </recommendedName>
</protein>
<dbReference type="Proteomes" id="UP001055048">
    <property type="component" value="Unassembled WGS sequence"/>
</dbReference>
<sequence>MEYGNYYTEETLRSLNTAYDTLYGITSRETEKVNGIIRRMEKAGRFPPVPQEGDLIEYFPQNGDYFPQAHIETIRKGQATVCLASHAPFCHTKNRKVCYSTEGGPWTRVPSAGMTPAGLATRCFQTWGRNGRCRNGEVYFHTVVRSWTFHEPNPLYGDYTMKEWTKYPVEKIPDPEKKGEYFYRCEGITLYSEKELEELAGLLQGKLFDGLHRRALVLWGYRMERIFLPATEWNAAEGEIHLSFLGGAPAKIQTDHKRHRLTVRIKKSNP</sequence>
<accession>A0AA37JS48</accession>
<proteinExistence type="predicted"/>
<evidence type="ECO:0000313" key="2">
    <source>
        <dbReference type="Proteomes" id="UP001055048"/>
    </source>
</evidence>
<organism evidence="1 2">
    <name type="scientific">Bacteroides uniformis</name>
    <dbReference type="NCBI Taxonomy" id="820"/>
    <lineage>
        <taxon>Bacteria</taxon>
        <taxon>Pseudomonadati</taxon>
        <taxon>Bacteroidota</taxon>
        <taxon>Bacteroidia</taxon>
        <taxon>Bacteroidales</taxon>
        <taxon>Bacteroidaceae</taxon>
        <taxon>Bacteroides</taxon>
    </lineage>
</organism>
<gene>
    <name evidence="1" type="ORF">CE91St12_18290</name>
</gene>
<evidence type="ECO:0008006" key="3">
    <source>
        <dbReference type="Google" id="ProtNLM"/>
    </source>
</evidence>
<evidence type="ECO:0000313" key="1">
    <source>
        <dbReference type="EMBL" id="GKH13619.1"/>
    </source>
</evidence>
<dbReference type="RefSeq" id="WP_244074508.1">
    <property type="nucleotide sequence ID" value="NZ_BQNL01000001.1"/>
</dbReference>
<dbReference type="InterPro" id="IPR025189">
    <property type="entry name" value="DUF4121"/>
</dbReference>
<dbReference type="Pfam" id="PF13497">
    <property type="entry name" value="DUF4121"/>
    <property type="match status" value="1"/>
</dbReference>
<dbReference type="AlphaFoldDB" id="A0AA37JS48"/>
<comment type="caution">
    <text evidence="1">The sequence shown here is derived from an EMBL/GenBank/DDBJ whole genome shotgun (WGS) entry which is preliminary data.</text>
</comment>
<name>A0AA37JS48_BACUN</name>
<dbReference type="EMBL" id="BQNL01000001">
    <property type="protein sequence ID" value="GKH13619.1"/>
    <property type="molecule type" value="Genomic_DNA"/>
</dbReference>
<reference evidence="1" key="1">
    <citation type="submission" date="2022-01" db="EMBL/GenBank/DDBJ databases">
        <title>Novel bile acid biosynthetic pathways are enriched in the microbiome of centenarians.</title>
        <authorList>
            <person name="Sato Y."/>
            <person name="Atarashi K."/>
            <person name="Plichta R.D."/>
            <person name="Arai Y."/>
            <person name="Sasajima S."/>
            <person name="Kearney M.S."/>
            <person name="Suda W."/>
            <person name="Takeshita K."/>
            <person name="Sasaki T."/>
            <person name="Okamoto S."/>
            <person name="Skelly N.A."/>
            <person name="Okamura Y."/>
            <person name="Vlamakis H."/>
            <person name="Li Y."/>
            <person name="Tanoue T."/>
            <person name="Takei H."/>
            <person name="Nittono H."/>
            <person name="Narushima S."/>
            <person name="Irie J."/>
            <person name="Itoh H."/>
            <person name="Moriya K."/>
            <person name="Sugiura Y."/>
            <person name="Suematsu M."/>
            <person name="Moritoki N."/>
            <person name="Shibata S."/>
            <person name="Littman R.D."/>
            <person name="Fischbach A.M."/>
            <person name="Uwamino Y."/>
            <person name="Inoue T."/>
            <person name="Honda A."/>
            <person name="Hattori M."/>
            <person name="Murai T."/>
            <person name="Xavier J.R."/>
            <person name="Hirose N."/>
            <person name="Honda K."/>
        </authorList>
    </citation>
    <scope>NUCLEOTIDE SEQUENCE</scope>
    <source>
        <strain evidence="1">CE91-St12</strain>
    </source>
</reference>